<comment type="caution">
    <text evidence="2">The sequence shown here is derived from an EMBL/GenBank/DDBJ whole genome shotgun (WGS) entry which is preliminary data.</text>
</comment>
<dbReference type="AlphaFoldDB" id="A0A834E599"/>
<feature type="compositionally biased region" description="Polar residues" evidence="1">
    <location>
        <begin position="54"/>
        <end position="63"/>
    </location>
</feature>
<gene>
    <name evidence="2" type="ORF">HJG60_011233</name>
</gene>
<evidence type="ECO:0000256" key="1">
    <source>
        <dbReference type="SAM" id="MobiDB-lite"/>
    </source>
</evidence>
<proteinExistence type="predicted"/>
<feature type="compositionally biased region" description="Gly residues" evidence="1">
    <location>
        <begin position="32"/>
        <end position="53"/>
    </location>
</feature>
<reference evidence="2 3" key="1">
    <citation type="journal article" date="2020" name="Nature">
        <title>Six reference-quality genomes reveal evolution of bat adaptations.</title>
        <authorList>
            <person name="Jebb D."/>
            <person name="Huang Z."/>
            <person name="Pippel M."/>
            <person name="Hughes G.M."/>
            <person name="Lavrichenko K."/>
            <person name="Devanna P."/>
            <person name="Winkler S."/>
            <person name="Jermiin L.S."/>
            <person name="Skirmuntt E.C."/>
            <person name="Katzourakis A."/>
            <person name="Burkitt-Gray L."/>
            <person name="Ray D.A."/>
            <person name="Sullivan K.A.M."/>
            <person name="Roscito J.G."/>
            <person name="Kirilenko B.M."/>
            <person name="Davalos L.M."/>
            <person name="Corthals A.P."/>
            <person name="Power M.L."/>
            <person name="Jones G."/>
            <person name="Ransome R.D."/>
            <person name="Dechmann D.K.N."/>
            <person name="Locatelli A.G."/>
            <person name="Puechmaille S.J."/>
            <person name="Fedrigo O."/>
            <person name="Jarvis E.D."/>
            <person name="Hiller M."/>
            <person name="Vernes S.C."/>
            <person name="Myers E.W."/>
            <person name="Teeling E.C."/>
        </authorList>
    </citation>
    <scope>NUCLEOTIDE SEQUENCE [LARGE SCALE GENOMIC DNA]</scope>
    <source>
        <strain evidence="2">Bat1K_MPI-CBG_1</strain>
    </source>
</reference>
<sequence>MRAVARLPWQQPWKASHEGTLCPGLEDAAGPPCGGAGGGGGWEREGLTGGGRSQGTLPTSPCSSPGREPASCSFGHALSSVHTCTGEIWERKDCLLCQTVFLTGRPKGWSLSHMTLSERKKKTRQHNN</sequence>
<evidence type="ECO:0000313" key="3">
    <source>
        <dbReference type="Proteomes" id="UP000664940"/>
    </source>
</evidence>
<name>A0A834E599_9CHIR</name>
<dbReference type="Proteomes" id="UP000664940">
    <property type="component" value="Unassembled WGS sequence"/>
</dbReference>
<accession>A0A834E599</accession>
<organism evidence="2 3">
    <name type="scientific">Phyllostomus discolor</name>
    <name type="common">pale spear-nosed bat</name>
    <dbReference type="NCBI Taxonomy" id="89673"/>
    <lineage>
        <taxon>Eukaryota</taxon>
        <taxon>Metazoa</taxon>
        <taxon>Chordata</taxon>
        <taxon>Craniata</taxon>
        <taxon>Vertebrata</taxon>
        <taxon>Euteleostomi</taxon>
        <taxon>Mammalia</taxon>
        <taxon>Eutheria</taxon>
        <taxon>Laurasiatheria</taxon>
        <taxon>Chiroptera</taxon>
        <taxon>Yangochiroptera</taxon>
        <taxon>Phyllostomidae</taxon>
        <taxon>Phyllostominae</taxon>
        <taxon>Phyllostomus</taxon>
    </lineage>
</organism>
<feature type="region of interest" description="Disordered" evidence="1">
    <location>
        <begin position="30"/>
        <end position="70"/>
    </location>
</feature>
<protein>
    <submittedName>
        <fullName evidence="2">Uncharacterized protein</fullName>
    </submittedName>
</protein>
<dbReference type="EMBL" id="JABVXQ010000006">
    <property type="protein sequence ID" value="KAF6104226.1"/>
    <property type="molecule type" value="Genomic_DNA"/>
</dbReference>
<evidence type="ECO:0000313" key="2">
    <source>
        <dbReference type="EMBL" id="KAF6104226.1"/>
    </source>
</evidence>